<evidence type="ECO:0000313" key="2">
    <source>
        <dbReference type="Proteomes" id="UP000299102"/>
    </source>
</evidence>
<protein>
    <submittedName>
        <fullName evidence="1">Uncharacterized protein</fullName>
    </submittedName>
</protein>
<comment type="caution">
    <text evidence="1">The sequence shown here is derived from an EMBL/GenBank/DDBJ whole genome shotgun (WGS) entry which is preliminary data.</text>
</comment>
<gene>
    <name evidence="1" type="ORF">EVAR_96930_1</name>
</gene>
<keyword evidence="2" id="KW-1185">Reference proteome</keyword>
<feature type="non-terminal residue" evidence="1">
    <location>
        <position position="109"/>
    </location>
</feature>
<dbReference type="Proteomes" id="UP000299102">
    <property type="component" value="Unassembled WGS sequence"/>
</dbReference>
<accession>A0A4C1ZUB5</accession>
<proteinExistence type="predicted"/>
<evidence type="ECO:0000313" key="1">
    <source>
        <dbReference type="EMBL" id="GBP90724.1"/>
    </source>
</evidence>
<sequence length="109" mass="12302">MEMVSAAPARAAARGAPCCVFSSPISLIQIINNSHRKIVSSPNSHRNKIRLDSYIYINKMFYDFCCRRGRSRRSLVRTAGLLTCRQTNGVLTARPAGHRQIVYTVQYEI</sequence>
<name>A0A4C1ZUB5_EUMVA</name>
<organism evidence="1 2">
    <name type="scientific">Eumeta variegata</name>
    <name type="common">Bagworm moth</name>
    <name type="synonym">Eumeta japonica</name>
    <dbReference type="NCBI Taxonomy" id="151549"/>
    <lineage>
        <taxon>Eukaryota</taxon>
        <taxon>Metazoa</taxon>
        <taxon>Ecdysozoa</taxon>
        <taxon>Arthropoda</taxon>
        <taxon>Hexapoda</taxon>
        <taxon>Insecta</taxon>
        <taxon>Pterygota</taxon>
        <taxon>Neoptera</taxon>
        <taxon>Endopterygota</taxon>
        <taxon>Lepidoptera</taxon>
        <taxon>Glossata</taxon>
        <taxon>Ditrysia</taxon>
        <taxon>Tineoidea</taxon>
        <taxon>Psychidae</taxon>
        <taxon>Oiketicinae</taxon>
        <taxon>Eumeta</taxon>
    </lineage>
</organism>
<reference evidence="1 2" key="1">
    <citation type="journal article" date="2019" name="Commun. Biol.">
        <title>The bagworm genome reveals a unique fibroin gene that provides high tensile strength.</title>
        <authorList>
            <person name="Kono N."/>
            <person name="Nakamura H."/>
            <person name="Ohtoshi R."/>
            <person name="Tomita M."/>
            <person name="Numata K."/>
            <person name="Arakawa K."/>
        </authorList>
    </citation>
    <scope>NUCLEOTIDE SEQUENCE [LARGE SCALE GENOMIC DNA]</scope>
</reference>
<dbReference type="EMBL" id="BGZK01002107">
    <property type="protein sequence ID" value="GBP90724.1"/>
    <property type="molecule type" value="Genomic_DNA"/>
</dbReference>
<dbReference type="AlphaFoldDB" id="A0A4C1ZUB5"/>